<dbReference type="InterPro" id="IPR015943">
    <property type="entry name" value="WD40/YVTN_repeat-like_dom_sf"/>
</dbReference>
<keyword evidence="9" id="KW-0677">Repeat</keyword>
<dbReference type="PANTHER" id="PTHR44111:SF1">
    <property type="entry name" value="ELONGATOR COMPLEX PROTEIN 2"/>
    <property type="match status" value="1"/>
</dbReference>
<dbReference type="GO" id="GO:0002098">
    <property type="term" value="P:tRNA wobble uridine modification"/>
    <property type="evidence" value="ECO:0007669"/>
    <property type="project" value="InterPro"/>
</dbReference>
<dbReference type="SMART" id="SM00320">
    <property type="entry name" value="WD40"/>
    <property type="match status" value="11"/>
</dbReference>
<evidence type="ECO:0000256" key="2">
    <source>
        <dbReference type="ARBA" id="ARBA00004496"/>
    </source>
</evidence>
<evidence type="ECO:0000313" key="12">
    <source>
        <dbReference type="Proteomes" id="UP000694845"/>
    </source>
</evidence>
<dbReference type="GO" id="GO:0005634">
    <property type="term" value="C:nucleus"/>
    <property type="evidence" value="ECO:0007669"/>
    <property type="project" value="UniProtKB-SubCell"/>
</dbReference>
<dbReference type="Proteomes" id="UP000694845">
    <property type="component" value="Unplaced"/>
</dbReference>
<comment type="similarity">
    <text evidence="4">Belongs to the WD repeat ELP2 family.</text>
</comment>
<proteinExistence type="inferred from homology"/>
<dbReference type="Gene3D" id="2.130.10.10">
    <property type="entry name" value="YVTN repeat-like/Quinoprotein amine dehydrogenase"/>
    <property type="match status" value="5"/>
</dbReference>
<feature type="repeat" description="WD" evidence="11">
    <location>
        <begin position="710"/>
        <end position="741"/>
    </location>
</feature>
<dbReference type="UniPathway" id="UPA00988"/>
<keyword evidence="8" id="KW-0819">tRNA processing</keyword>
<gene>
    <name evidence="13" type="primary">LOC110982595</name>
</gene>
<evidence type="ECO:0000256" key="8">
    <source>
        <dbReference type="ARBA" id="ARBA00022694"/>
    </source>
</evidence>
<keyword evidence="10" id="KW-0539">Nucleus</keyword>
<dbReference type="InterPro" id="IPR001680">
    <property type="entry name" value="WD40_rpt"/>
</dbReference>
<dbReference type="KEGG" id="aplc:110982595"/>
<comment type="subcellular location">
    <subcellularLocation>
        <location evidence="2">Cytoplasm</location>
    </subcellularLocation>
    <subcellularLocation>
        <location evidence="1">Nucleus</location>
    </subcellularLocation>
</comment>
<organism evidence="12 13">
    <name type="scientific">Acanthaster planci</name>
    <name type="common">Crown-of-thorns starfish</name>
    <dbReference type="NCBI Taxonomy" id="133434"/>
    <lineage>
        <taxon>Eukaryota</taxon>
        <taxon>Metazoa</taxon>
        <taxon>Echinodermata</taxon>
        <taxon>Eleutherozoa</taxon>
        <taxon>Asterozoa</taxon>
        <taxon>Asteroidea</taxon>
        <taxon>Valvatacea</taxon>
        <taxon>Valvatida</taxon>
        <taxon>Acanthasteridae</taxon>
        <taxon>Acanthaster</taxon>
    </lineage>
</organism>
<accession>A0A8B7Z055</accession>
<name>A0A8B7Z055_ACAPL</name>
<evidence type="ECO:0000256" key="4">
    <source>
        <dbReference type="ARBA" id="ARBA00005881"/>
    </source>
</evidence>
<evidence type="ECO:0000256" key="10">
    <source>
        <dbReference type="ARBA" id="ARBA00023242"/>
    </source>
</evidence>
<dbReference type="Pfam" id="PF00400">
    <property type="entry name" value="WD40"/>
    <property type="match status" value="7"/>
</dbReference>
<dbReference type="PANTHER" id="PTHR44111">
    <property type="entry name" value="ELONGATOR COMPLEX PROTEIN 2"/>
    <property type="match status" value="1"/>
</dbReference>
<dbReference type="GeneID" id="110982595"/>
<dbReference type="SUPFAM" id="SSF50978">
    <property type="entry name" value="WD40 repeat-like"/>
    <property type="match status" value="2"/>
</dbReference>
<dbReference type="FunFam" id="2.130.10.10:FF:000575">
    <property type="entry name" value="Elongator acetyltransferase complex subunit 2"/>
    <property type="match status" value="1"/>
</dbReference>
<keyword evidence="7 11" id="KW-0853">WD repeat</keyword>
<evidence type="ECO:0000256" key="6">
    <source>
        <dbReference type="ARBA" id="ARBA00022490"/>
    </source>
</evidence>
<dbReference type="AlphaFoldDB" id="A0A8B7Z055"/>
<dbReference type="PROSITE" id="PS50082">
    <property type="entry name" value="WD_REPEATS_2"/>
    <property type="match status" value="1"/>
</dbReference>
<protein>
    <recommendedName>
        <fullName evidence="5">Elongator complex protein 2</fullName>
    </recommendedName>
</protein>
<reference evidence="13" key="1">
    <citation type="submission" date="2025-08" db="UniProtKB">
        <authorList>
            <consortium name="RefSeq"/>
        </authorList>
    </citation>
    <scope>IDENTIFICATION</scope>
</reference>
<dbReference type="RefSeq" id="XP_022096821.1">
    <property type="nucleotide sequence ID" value="XM_022241129.1"/>
</dbReference>
<keyword evidence="6" id="KW-0963">Cytoplasm</keyword>
<evidence type="ECO:0000256" key="1">
    <source>
        <dbReference type="ARBA" id="ARBA00004123"/>
    </source>
</evidence>
<evidence type="ECO:0000256" key="9">
    <source>
        <dbReference type="ARBA" id="ARBA00022737"/>
    </source>
</evidence>
<comment type="pathway">
    <text evidence="3">tRNA modification; 5-methoxycarbonylmethyl-2-thiouridine-tRNA biosynthesis.</text>
</comment>
<dbReference type="OrthoDB" id="27911at2759"/>
<evidence type="ECO:0000256" key="7">
    <source>
        <dbReference type="ARBA" id="ARBA00022574"/>
    </source>
</evidence>
<evidence type="ECO:0000256" key="11">
    <source>
        <dbReference type="PROSITE-ProRule" id="PRU00221"/>
    </source>
</evidence>
<dbReference type="GO" id="GO:0033588">
    <property type="term" value="C:elongator holoenzyme complex"/>
    <property type="evidence" value="ECO:0007669"/>
    <property type="project" value="InterPro"/>
</dbReference>
<dbReference type="GO" id="GO:0005737">
    <property type="term" value="C:cytoplasm"/>
    <property type="evidence" value="ECO:0007669"/>
    <property type="project" value="UniProtKB-SubCell"/>
</dbReference>
<evidence type="ECO:0000256" key="5">
    <source>
        <dbReference type="ARBA" id="ARBA00020267"/>
    </source>
</evidence>
<evidence type="ECO:0000313" key="13">
    <source>
        <dbReference type="RefSeq" id="XP_022096821.1"/>
    </source>
</evidence>
<dbReference type="InterPro" id="IPR037289">
    <property type="entry name" value="Elp2"/>
</dbReference>
<dbReference type="InterPro" id="IPR036322">
    <property type="entry name" value="WD40_repeat_dom_sf"/>
</dbReference>
<evidence type="ECO:0000256" key="3">
    <source>
        <dbReference type="ARBA" id="ARBA00005043"/>
    </source>
</evidence>
<keyword evidence="12" id="KW-1185">Reference proteome</keyword>
<dbReference type="FunFam" id="2.130.10.10:FF:001709">
    <property type="entry name" value="Elongator complex protein 2"/>
    <property type="match status" value="1"/>
</dbReference>
<sequence length="873" mass="95847">MVFSLFVITCYCGMNIQCNFVSILGKFLKMAASMSTCHISCACNRVPHCVHWGTNGLVAFGTFNAVALYETESSDSAGKICCLLSGHRGKVNCVRWIECPFVEETGQLELRELVSGSQDGVIIVWRRTGTQYQQHARLTGHTGAVTAVEAVHLPDSDGQLSPSSSTLVASVSGDSTVKLWQRADIGGEFSCQQSIALGSGFALDVALHVLPGTSVPLLVLGGDDMKLHFYQEAGGHFTKCLSLGGHEDWIRGVEITADDNGDLLVASCAQDCFIRLWRVVADHSRDAKQDDGELRLKGNKFQAAWEGDEAHFSVVLESVLAGHEQWVYGLHWHPATYKDGRRHQEPRLLSASMDKTMIVWKLDSDSGVWLDHVRVGEVGGNTLGLFGCQFGPDGNAILAHGYQGAFHLWKKAISNPDSMTDQWFPVPVVSGHYAGVQDIVWEPENGEFLMSVGLDQTTRLHAPWQREGFETTWHEIARPQVHGYDMQCLTLVNQFQLASGADEKVVRVFEAPRNFIENFGRISDVDVSQALKDRKESDIPEGASVPALGLSNKAVFQGEAGMPTSDREISHPSEMYPEIYFNPLELAAPPTEEHLLQNTLWPETQKLYGHSYEIFSIASHPNGSLVASACKASKPEYATVILWDTTSWRQLGQLAAHSLTVTQLAFSHSGRHLLAVSRDRTWSLFQERKSNQQPGTGCPYTLVACTDKKTSIHTRIIWSCSWSHDDRYFATASRDKKVIVWGQRSSGQDGEAAASGGLGNYQACSAPVDLKDSVTAVDFAPTLSSVDGSYIIAVGLDSGAMSVLKWNSEKSNGWQTCFRFPTQLCHTATVKRLRWRPKVRGEDKGQDGRSQLALASCGADGSVRIHSNTHNSL</sequence>